<dbReference type="RefSeq" id="WP_067636181.1">
    <property type="nucleotide sequence ID" value="NZ_JAAXOM010000005.1"/>
</dbReference>
<protein>
    <submittedName>
        <fullName evidence="1">Uncharacterized protein</fullName>
    </submittedName>
</protein>
<dbReference type="Proteomes" id="UP000572007">
    <property type="component" value="Unassembled WGS sequence"/>
</dbReference>
<accession>A0A846WAN9</accession>
<sequence length="255" mass="27886">MKTTLFGHHDPVRQDRLDSNTIAQLDDIAGFADVLEALDAARARHPGDRIVCTLDDPYQCAYTSVHATLQLSDDDWDEEPDEEDPVGVHRYDNSTTGRIAALLDDPDRRVEWSSVQGTLATSSQDLAALATMNRTPDVALDRIVLVQRAPVHRDDLAIAGIPNGYFGEDWDIFANHAVIRRMADHGYRLIGIGARLLGFDRPTAPTPPEVAALIADLTDLYGSPEAACWSELAESLPTQRLLILGYAGDFGNVLG</sequence>
<proteinExistence type="predicted"/>
<name>A0A846WAN9_9NOCA</name>
<dbReference type="AlphaFoldDB" id="A0A846WAN9"/>
<evidence type="ECO:0000313" key="1">
    <source>
        <dbReference type="EMBL" id="NKX89680.1"/>
    </source>
</evidence>
<evidence type="ECO:0000313" key="2">
    <source>
        <dbReference type="Proteomes" id="UP000572007"/>
    </source>
</evidence>
<keyword evidence="2" id="KW-1185">Reference proteome</keyword>
<dbReference type="EMBL" id="JAAXOM010000005">
    <property type="protein sequence ID" value="NKX89680.1"/>
    <property type="molecule type" value="Genomic_DNA"/>
</dbReference>
<gene>
    <name evidence="1" type="ORF">HGA10_20545</name>
</gene>
<reference evidence="1 2" key="1">
    <citation type="submission" date="2020-04" db="EMBL/GenBank/DDBJ databases">
        <title>MicrobeNet Type strains.</title>
        <authorList>
            <person name="Nicholson A.C."/>
        </authorList>
    </citation>
    <scope>NUCLEOTIDE SEQUENCE [LARGE SCALE GENOMIC DNA]</scope>
    <source>
        <strain evidence="1 2">DSM 44960</strain>
    </source>
</reference>
<organism evidence="1 2">
    <name type="scientific">Nocardia coubleae</name>
    <dbReference type="NCBI Taxonomy" id="356147"/>
    <lineage>
        <taxon>Bacteria</taxon>
        <taxon>Bacillati</taxon>
        <taxon>Actinomycetota</taxon>
        <taxon>Actinomycetes</taxon>
        <taxon>Mycobacteriales</taxon>
        <taxon>Nocardiaceae</taxon>
        <taxon>Nocardia</taxon>
    </lineage>
</organism>
<comment type="caution">
    <text evidence="1">The sequence shown here is derived from an EMBL/GenBank/DDBJ whole genome shotgun (WGS) entry which is preliminary data.</text>
</comment>